<gene>
    <name evidence="4" type="ORF">BN7_2486</name>
</gene>
<dbReference type="Pfam" id="PF02996">
    <property type="entry name" value="Prefoldin"/>
    <property type="match status" value="1"/>
</dbReference>
<dbReference type="GO" id="GO:1990115">
    <property type="term" value="P:RNA polymerase III assembly"/>
    <property type="evidence" value="ECO:0007669"/>
    <property type="project" value="TreeGrafter"/>
</dbReference>
<evidence type="ECO:0000259" key="3">
    <source>
        <dbReference type="Pfam" id="PF12927"/>
    </source>
</evidence>
<dbReference type="PANTHER" id="PTHR12674:SF2">
    <property type="entry name" value="PREFOLDIN SUBUNIT 5"/>
    <property type="match status" value="1"/>
</dbReference>
<feature type="compositionally biased region" description="Acidic residues" evidence="2">
    <location>
        <begin position="398"/>
        <end position="432"/>
    </location>
</feature>
<keyword evidence="5" id="KW-1185">Reference proteome</keyword>
<dbReference type="InterPro" id="IPR011599">
    <property type="entry name" value="PFD_alpha_archaea"/>
</dbReference>
<dbReference type="PANTHER" id="PTHR12674">
    <property type="entry name" value="PREFOLDIN SUBUNIT 5"/>
    <property type="match status" value="1"/>
</dbReference>
<dbReference type="GO" id="GO:0016272">
    <property type="term" value="C:prefoldin complex"/>
    <property type="evidence" value="ECO:0007669"/>
    <property type="project" value="InterPro"/>
</dbReference>
<feature type="compositionally biased region" description="Basic and acidic residues" evidence="2">
    <location>
        <begin position="315"/>
        <end position="336"/>
    </location>
</feature>
<feature type="compositionally biased region" description="Basic and acidic residues" evidence="2">
    <location>
        <begin position="660"/>
        <end position="671"/>
    </location>
</feature>
<feature type="region of interest" description="Disordered" evidence="2">
    <location>
        <begin position="306"/>
        <end position="444"/>
    </location>
</feature>
<organism evidence="4 5">
    <name type="scientific">Wickerhamomyces ciferrii (strain ATCC 14091 / BCRC 22168 / CBS 111 / JCM 3599 / NBRC 0793 / NRRL Y-1031 F-60-10)</name>
    <name type="common">Yeast</name>
    <name type="synonym">Pichia ciferrii</name>
    <dbReference type="NCBI Taxonomy" id="1206466"/>
    <lineage>
        <taxon>Eukaryota</taxon>
        <taxon>Fungi</taxon>
        <taxon>Dikarya</taxon>
        <taxon>Ascomycota</taxon>
        <taxon>Saccharomycotina</taxon>
        <taxon>Saccharomycetes</taxon>
        <taxon>Phaffomycetales</taxon>
        <taxon>Wickerhamomycetaceae</taxon>
        <taxon>Wickerhamomyces</taxon>
    </lineage>
</organism>
<protein>
    <submittedName>
        <fullName evidence="4">Midasin</fullName>
    </submittedName>
</protein>
<evidence type="ECO:0000313" key="5">
    <source>
        <dbReference type="Proteomes" id="UP000009328"/>
    </source>
</evidence>
<dbReference type="GO" id="GO:0051082">
    <property type="term" value="F:unfolded protein binding"/>
    <property type="evidence" value="ECO:0007669"/>
    <property type="project" value="InterPro"/>
</dbReference>
<feature type="compositionally biased region" description="Basic and acidic residues" evidence="2">
    <location>
        <begin position="467"/>
        <end position="483"/>
    </location>
</feature>
<dbReference type="AlphaFoldDB" id="K0KCW1"/>
<dbReference type="InterPro" id="IPR024325">
    <property type="entry name" value="DUF3835"/>
</dbReference>
<dbReference type="GO" id="GO:0005737">
    <property type="term" value="C:cytoplasm"/>
    <property type="evidence" value="ECO:0007669"/>
    <property type="project" value="TreeGrafter"/>
</dbReference>
<dbReference type="FunCoup" id="K0KCW1">
    <property type="interactions" value="131"/>
</dbReference>
<feature type="region of interest" description="Disordered" evidence="2">
    <location>
        <begin position="724"/>
        <end position="744"/>
    </location>
</feature>
<feature type="compositionally biased region" description="Polar residues" evidence="2">
    <location>
        <begin position="337"/>
        <end position="349"/>
    </location>
</feature>
<feature type="region of interest" description="Disordered" evidence="2">
    <location>
        <begin position="225"/>
        <end position="250"/>
    </location>
</feature>
<comment type="caution">
    <text evidence="4">The sequence shown here is derived from an EMBL/GenBank/DDBJ whole genome shotgun (WGS) entry which is preliminary data.</text>
</comment>
<evidence type="ECO:0000256" key="1">
    <source>
        <dbReference type="ARBA" id="ARBA00010048"/>
    </source>
</evidence>
<dbReference type="STRING" id="1206466.K0KCW1"/>
<dbReference type="InterPro" id="IPR004127">
    <property type="entry name" value="Prefoldin_subunit_alpha"/>
</dbReference>
<dbReference type="EMBL" id="CAIF01000058">
    <property type="protein sequence ID" value="CCH42940.1"/>
    <property type="molecule type" value="Genomic_DNA"/>
</dbReference>
<feature type="domain" description="DUF3835" evidence="3">
    <location>
        <begin position="822"/>
        <end position="897"/>
    </location>
</feature>
<feature type="region of interest" description="Disordered" evidence="2">
    <location>
        <begin position="797"/>
        <end position="824"/>
    </location>
</feature>
<dbReference type="Pfam" id="PF12927">
    <property type="entry name" value="DUF3835"/>
    <property type="match status" value="1"/>
</dbReference>
<dbReference type="Gene3D" id="1.10.287.370">
    <property type="match status" value="1"/>
</dbReference>
<dbReference type="InParanoid" id="K0KCW1"/>
<feature type="compositionally biased region" description="Acidic residues" evidence="2">
    <location>
        <begin position="800"/>
        <end position="818"/>
    </location>
</feature>
<dbReference type="eggNOG" id="ENOG502QVS0">
    <property type="taxonomic scope" value="Eukaryota"/>
</dbReference>
<dbReference type="Proteomes" id="UP000009328">
    <property type="component" value="Unassembled WGS sequence"/>
</dbReference>
<dbReference type="SUPFAM" id="SSF46579">
    <property type="entry name" value="Prefoldin"/>
    <property type="match status" value="1"/>
</dbReference>
<feature type="compositionally biased region" description="Polar residues" evidence="2">
    <location>
        <begin position="457"/>
        <end position="466"/>
    </location>
</feature>
<accession>K0KCW1</accession>
<dbReference type="HOGENOM" id="CLU_344512_0_0_1"/>
<feature type="region of interest" description="Disordered" evidence="2">
    <location>
        <begin position="457"/>
        <end position="701"/>
    </location>
</feature>
<name>K0KCW1_WICCF</name>
<dbReference type="GO" id="GO:1990113">
    <property type="term" value="P:RNA polymerase I assembly"/>
    <property type="evidence" value="ECO:0007669"/>
    <property type="project" value="TreeGrafter"/>
</dbReference>
<sequence>MSMEAIREKIDQTVTNLKEKRQLLVRHKAQYNDLKFKLMDFQQYKESDKPEIDVKLNSKAIVKGQIVNPQKILVFLGCEYFVERDPTKAIKSVESKLKFLNKAIGEFDVKIKDAKKTIENIGHLEEFERKQKSSASSKKSKNAPVAEEIDQDEEFPFMDIREELDEDGNVIKSSVQKQDDSRINGFAEKAGINENGEIDDYEDQIAELLEDMDIKPKPRFEEIQEEKPKDISSNNEIFLGKTQKKENNDVMSSVVKENDIEDKPKAELQPAAQNKINETHSQAIESQAVENEEEEEDEYYQLMREMGISTKPKNVKSESKPKVETEADVKEIKSSHTEQPQTSIKSSEATTKEIEELPTQSEEPLQPVIEVNGEWGDFNPDQPAIEQDDFIQLQLIADEFEEDGDYDYDEDEQDFEFDEDEEEDDDDDEDWDFSTNPDSLIPDSHRTLFMKELQKIRNQNLNSDKPVNNKDEPVEVEAEIKKDQPKKKKSVSFAPKLQIKQIENVSEQLKNAPDHGKLSKFKQMRVSNGTQPAPFTNETTSSPVTTNNNDTNERPVSDIVIEKDFIEQEIPSEPEPTPKRVSKFKQRNSSSTRTIPMAPNPTINETAGGSLSDIVDKDIIKEEQVPEPSQKVSKFKQRGSSSTRTTPIMSETAGGSLSDIVDKENIEDKPSEPVQKVSKFKQRNSHNTSTMPVAEAKSTGIETAGGSLSDIVEKADIVEPSAPLSKDKVSRFKSSISKPPVKGNAISIPKNDFNYDIENDEYDEFEDIKAYLENEDEDEEDEEALNAITDMDIYTTADINEFDEDQDQDDGDGSEEETGVLTDQIVEHDEVDDPSYFVDDNILQKEYQDLRRKMFAKYMERDEAEIKEKIIPKFNEDEEMELEPIDEHGNPVRVSRFLESLGK</sequence>
<feature type="compositionally biased region" description="Polar residues" evidence="2">
    <location>
        <begin position="638"/>
        <end position="655"/>
    </location>
</feature>
<feature type="compositionally biased region" description="Polar residues" evidence="2">
    <location>
        <begin position="525"/>
        <end position="550"/>
    </location>
</feature>
<evidence type="ECO:0000256" key="2">
    <source>
        <dbReference type="SAM" id="MobiDB-lite"/>
    </source>
</evidence>
<proteinExistence type="inferred from homology"/>
<feature type="region of interest" description="Disordered" evidence="2">
    <location>
        <begin position="129"/>
        <end position="152"/>
    </location>
</feature>
<feature type="compositionally biased region" description="Basic and acidic residues" evidence="2">
    <location>
        <begin position="551"/>
        <end position="566"/>
    </location>
</feature>
<feature type="compositionally biased region" description="Basic and acidic residues" evidence="2">
    <location>
        <begin position="614"/>
        <end position="624"/>
    </location>
</feature>
<comment type="similarity">
    <text evidence="1">Belongs to the prefoldin subunit alpha family.</text>
</comment>
<reference evidence="4 5" key="1">
    <citation type="journal article" date="2012" name="Eukaryot. Cell">
        <title>Draft genome sequence of Wickerhamomyces ciferrii NRRL Y-1031 F-60-10.</title>
        <authorList>
            <person name="Schneider J."/>
            <person name="Andrea H."/>
            <person name="Blom J."/>
            <person name="Jaenicke S."/>
            <person name="Ruckert C."/>
            <person name="Schorsch C."/>
            <person name="Szczepanowski R."/>
            <person name="Farwick M."/>
            <person name="Goesmann A."/>
            <person name="Puhler A."/>
            <person name="Schaffer S."/>
            <person name="Tauch A."/>
            <person name="Kohler T."/>
            <person name="Brinkrolf K."/>
        </authorList>
    </citation>
    <scope>NUCLEOTIDE SEQUENCE [LARGE SCALE GENOMIC DNA]</scope>
    <source>
        <strain evidence="5">ATCC 14091 / BCRC 22168 / CBS 111 / JCM 3599 / NBRC 0793 / NRRL Y-1031 F-60-10</strain>
    </source>
</reference>
<evidence type="ECO:0000313" key="4">
    <source>
        <dbReference type="EMBL" id="CCH42940.1"/>
    </source>
</evidence>
<dbReference type="InterPro" id="IPR009053">
    <property type="entry name" value="Prefoldin"/>
</dbReference>
<dbReference type="GO" id="GO:0006457">
    <property type="term" value="P:protein folding"/>
    <property type="evidence" value="ECO:0007669"/>
    <property type="project" value="InterPro"/>
</dbReference>
<dbReference type="GO" id="GO:1990114">
    <property type="term" value="P:RNA polymerase II core complex assembly"/>
    <property type="evidence" value="ECO:0007669"/>
    <property type="project" value="TreeGrafter"/>
</dbReference>